<name>A0AAE4AXF8_9ACTN</name>
<evidence type="ECO:0000313" key="1">
    <source>
        <dbReference type="EMBL" id="MDQ0364023.1"/>
    </source>
</evidence>
<reference evidence="1 2" key="1">
    <citation type="submission" date="2023-07" db="EMBL/GenBank/DDBJ databases">
        <title>Sequencing the genomes of 1000 actinobacteria strains.</title>
        <authorList>
            <person name="Klenk H.-P."/>
        </authorList>
    </citation>
    <scope>NUCLEOTIDE SEQUENCE [LARGE SCALE GENOMIC DNA]</scope>
    <source>
        <strain evidence="1 2">DSM 44709</strain>
    </source>
</reference>
<dbReference type="EMBL" id="JAUSUZ010000001">
    <property type="protein sequence ID" value="MDQ0364023.1"/>
    <property type="molecule type" value="Genomic_DNA"/>
</dbReference>
<dbReference type="AlphaFoldDB" id="A0AAE4AXF8"/>
<dbReference type="RefSeq" id="WP_307235104.1">
    <property type="nucleotide sequence ID" value="NZ_JAUSUZ010000001.1"/>
</dbReference>
<evidence type="ECO:0000313" key="2">
    <source>
        <dbReference type="Proteomes" id="UP001240236"/>
    </source>
</evidence>
<accession>A0AAE4AXF8</accession>
<sequence length="412" mass="46776">MLLDYTTLASAANALSCAELRYPTSVKNPYENFLRGRKSGGECPIWIEFASLAEVIESAILHERIGILSVDQEGGNLRRSPSYPWLPTKLGVFDNWLDEVIVRVEDRRSIAEIFRDGMKFFMEDEDRRNQMAKATLGVLEAPVYRNIPDLFSHSQTIYQLEGEDSLGGYKREFEAAIDREWVRLGRKKIQTAYTNFDYLASIGAFLARALVYNAISIDHGMIFRPHPARAVMLSIDPAMSLRKNADFGSIPANFARGFRDEVAKFCSQDYGGSDWDIDLFPVFAFVVNTAKSPDDILKVCREVRDSRGAINLRAWMTEMFGEDSGLKEAEGKRQLEALKESLRRELGIGSEKFEVNAHIITFKVKIPPIFQRFKNSAELSSRKRFLRNLALTAADTKSLENRLFKVFGISQH</sequence>
<dbReference type="Proteomes" id="UP001240236">
    <property type="component" value="Unassembled WGS sequence"/>
</dbReference>
<organism evidence="1 2">
    <name type="scientific">Catenuloplanes indicus</name>
    <dbReference type="NCBI Taxonomy" id="137267"/>
    <lineage>
        <taxon>Bacteria</taxon>
        <taxon>Bacillati</taxon>
        <taxon>Actinomycetota</taxon>
        <taxon>Actinomycetes</taxon>
        <taxon>Micromonosporales</taxon>
        <taxon>Micromonosporaceae</taxon>
        <taxon>Catenuloplanes</taxon>
    </lineage>
</organism>
<keyword evidence="2" id="KW-1185">Reference proteome</keyword>
<proteinExistence type="predicted"/>
<protein>
    <submittedName>
        <fullName evidence="1">Uncharacterized protein</fullName>
    </submittedName>
</protein>
<gene>
    <name evidence="1" type="ORF">J2S42_000692</name>
</gene>
<comment type="caution">
    <text evidence="1">The sequence shown here is derived from an EMBL/GenBank/DDBJ whole genome shotgun (WGS) entry which is preliminary data.</text>
</comment>